<dbReference type="AlphaFoldDB" id="A0AAP0GSR4"/>
<accession>A0AAP0GSR4</accession>
<evidence type="ECO:0000256" key="1">
    <source>
        <dbReference type="SAM" id="MobiDB-lite"/>
    </source>
</evidence>
<dbReference type="PANTHER" id="PTHR36897">
    <property type="entry name" value="OS10G0351100-LIKE PROTEIN"/>
    <property type="match status" value="1"/>
</dbReference>
<name>A0AAP0GSR4_9ASTR</name>
<dbReference type="PANTHER" id="PTHR36897:SF2">
    <property type="entry name" value="OS10G0350800 PROTEIN"/>
    <property type="match status" value="1"/>
</dbReference>
<keyword evidence="2" id="KW-0472">Membrane</keyword>
<feature type="transmembrane region" description="Helical" evidence="2">
    <location>
        <begin position="49"/>
        <end position="66"/>
    </location>
</feature>
<dbReference type="Proteomes" id="UP001408789">
    <property type="component" value="Unassembled WGS sequence"/>
</dbReference>
<protein>
    <submittedName>
        <fullName evidence="3">Uncharacterized protein</fullName>
    </submittedName>
</protein>
<keyword evidence="2" id="KW-1133">Transmembrane helix</keyword>
<dbReference type="EMBL" id="JBCNJP010000020">
    <property type="protein sequence ID" value="KAK9060331.1"/>
    <property type="molecule type" value="Genomic_DNA"/>
</dbReference>
<evidence type="ECO:0000313" key="4">
    <source>
        <dbReference type="Proteomes" id="UP001408789"/>
    </source>
</evidence>
<feature type="compositionally biased region" description="Polar residues" evidence="1">
    <location>
        <begin position="11"/>
        <end position="21"/>
    </location>
</feature>
<reference evidence="3 4" key="1">
    <citation type="submission" date="2024-04" db="EMBL/GenBank/DDBJ databases">
        <title>The reference genome of an endangered Asteraceae, Deinandra increscens subsp. villosa, native to the Central Coast of California.</title>
        <authorList>
            <person name="Guilliams M."/>
            <person name="Hasenstab-Lehman K."/>
            <person name="Meyer R."/>
            <person name="Mcevoy S."/>
        </authorList>
    </citation>
    <scope>NUCLEOTIDE SEQUENCE [LARGE SCALE GENOMIC DNA]</scope>
    <source>
        <tissue evidence="3">Leaf</tissue>
    </source>
</reference>
<evidence type="ECO:0000313" key="3">
    <source>
        <dbReference type="EMBL" id="KAK9060331.1"/>
    </source>
</evidence>
<organism evidence="3 4">
    <name type="scientific">Deinandra increscens subsp. villosa</name>
    <dbReference type="NCBI Taxonomy" id="3103831"/>
    <lineage>
        <taxon>Eukaryota</taxon>
        <taxon>Viridiplantae</taxon>
        <taxon>Streptophyta</taxon>
        <taxon>Embryophyta</taxon>
        <taxon>Tracheophyta</taxon>
        <taxon>Spermatophyta</taxon>
        <taxon>Magnoliopsida</taxon>
        <taxon>eudicotyledons</taxon>
        <taxon>Gunneridae</taxon>
        <taxon>Pentapetalae</taxon>
        <taxon>asterids</taxon>
        <taxon>campanulids</taxon>
        <taxon>Asterales</taxon>
        <taxon>Asteraceae</taxon>
        <taxon>Asteroideae</taxon>
        <taxon>Heliantheae alliance</taxon>
        <taxon>Madieae</taxon>
        <taxon>Madiinae</taxon>
        <taxon>Deinandra</taxon>
    </lineage>
</organism>
<comment type="caution">
    <text evidence="3">The sequence shown here is derived from an EMBL/GenBank/DDBJ whole genome shotgun (WGS) entry which is preliminary data.</text>
</comment>
<proteinExistence type="predicted"/>
<feature type="region of interest" description="Disordered" evidence="1">
    <location>
        <begin position="1"/>
        <end position="21"/>
    </location>
</feature>
<keyword evidence="2" id="KW-0812">Transmembrane</keyword>
<evidence type="ECO:0000256" key="2">
    <source>
        <dbReference type="SAM" id="Phobius"/>
    </source>
</evidence>
<gene>
    <name evidence="3" type="ORF">SSX86_021035</name>
</gene>
<keyword evidence="4" id="KW-1185">Reference proteome</keyword>
<sequence>MRGNRLKSVNPHPSQIQTRNKNSDSFFHPYVHRKWPKWKVIESATSTNVVIYKLLFICGLCFLFVLSKTSFIMKSAPISKSFTPNPINIPQITPPSFNQQIKLKTHINSSKHDPQIIEKPSMADILESSRAQNLEIQLQTAGPFFRITAKSLETKEVLGKAEGIIRVWWKKGKILHLDSIKLTRETLGMDRSIFGIGLFIGAVMIRHGYDCGCKTAELLAINDSDLYHAKLVKFYRRIGFEAVGEVTGSSMADLAHMLVWGGVGTRMDANVERLLLKWCTRFTVNKDSKS</sequence>